<keyword evidence="6" id="KW-0282">Flagellum</keyword>
<dbReference type="AlphaFoldDB" id="A0A1I7II54"/>
<dbReference type="GO" id="GO:0005198">
    <property type="term" value="F:structural molecule activity"/>
    <property type="evidence" value="ECO:0007669"/>
    <property type="project" value="UniProtKB-UniRule"/>
</dbReference>
<dbReference type="GO" id="GO:0003774">
    <property type="term" value="F:cytoskeletal motor activity"/>
    <property type="evidence" value="ECO:0007669"/>
    <property type="project" value="InterPro"/>
</dbReference>
<organism evidence="6 7">
    <name type="scientific">Nitrosospira multiformis</name>
    <dbReference type="NCBI Taxonomy" id="1231"/>
    <lineage>
        <taxon>Bacteria</taxon>
        <taxon>Pseudomonadati</taxon>
        <taxon>Pseudomonadota</taxon>
        <taxon>Betaproteobacteria</taxon>
        <taxon>Nitrosomonadales</taxon>
        <taxon>Nitrosomonadaceae</taxon>
        <taxon>Nitrosospira</taxon>
    </lineage>
</organism>
<comment type="similarity">
    <text evidence="2 4">Belongs to the FliE family.</text>
</comment>
<dbReference type="NCBIfam" id="TIGR00205">
    <property type="entry name" value="fliE"/>
    <property type="match status" value="1"/>
</dbReference>
<dbReference type="HAMAP" id="MF_00724">
    <property type="entry name" value="FliE"/>
    <property type="match status" value="1"/>
</dbReference>
<dbReference type="EMBL" id="FPBZ01000020">
    <property type="protein sequence ID" value="SFU72601.1"/>
    <property type="molecule type" value="Genomic_DNA"/>
</dbReference>
<evidence type="ECO:0000256" key="2">
    <source>
        <dbReference type="ARBA" id="ARBA00009272"/>
    </source>
</evidence>
<evidence type="ECO:0000256" key="4">
    <source>
        <dbReference type="HAMAP-Rule" id="MF_00724"/>
    </source>
</evidence>
<accession>A0A1I7II54</accession>
<proteinExistence type="inferred from homology"/>
<dbReference type="PRINTS" id="PR01006">
    <property type="entry name" value="FLGHOOKFLIE"/>
</dbReference>
<dbReference type="PANTHER" id="PTHR34653:SF1">
    <property type="entry name" value="FLAGELLAR HOOK-BASAL BODY COMPLEX PROTEIN FLIE"/>
    <property type="match status" value="1"/>
</dbReference>
<keyword evidence="6" id="KW-0966">Cell projection</keyword>
<dbReference type="InterPro" id="IPR001624">
    <property type="entry name" value="FliE"/>
</dbReference>
<reference evidence="6 7" key="1">
    <citation type="submission" date="2016-10" db="EMBL/GenBank/DDBJ databases">
        <authorList>
            <person name="de Groot N.N."/>
        </authorList>
    </citation>
    <scope>NUCLEOTIDE SEQUENCE [LARGE SCALE GENOMIC DNA]</scope>
    <source>
        <strain evidence="6 7">Nl14</strain>
    </source>
</reference>
<evidence type="ECO:0000313" key="7">
    <source>
        <dbReference type="Proteomes" id="UP000182649"/>
    </source>
</evidence>
<keyword evidence="6" id="KW-0969">Cilium</keyword>
<name>A0A1I7II54_9PROT</name>
<gene>
    <name evidence="4" type="primary">fliE</name>
    <name evidence="6" type="ORF">SAMN05216417_12016</name>
</gene>
<dbReference type="PANTHER" id="PTHR34653">
    <property type="match status" value="1"/>
</dbReference>
<evidence type="ECO:0000256" key="5">
    <source>
        <dbReference type="NCBIfam" id="TIGR00205"/>
    </source>
</evidence>
<evidence type="ECO:0000256" key="3">
    <source>
        <dbReference type="ARBA" id="ARBA00023143"/>
    </source>
</evidence>
<sequence length="169" mass="18419">MDRHILANLLAVAIITMAAAFNTGKRNWFYGLFKKRNTGESAILYVFQKYLPETMDISNIDSILTQLRAGAALAGGKAGSAGTIANGDDNGSEAGRVDFATVFRRSLDQVNNVQQHASKLARDFELGAPEANLTEAMISLQKASISFQYTVQVRNKLVAAYQDIMNMPV</sequence>
<dbReference type="GO" id="GO:0009425">
    <property type="term" value="C:bacterial-type flagellum basal body"/>
    <property type="evidence" value="ECO:0007669"/>
    <property type="project" value="UniProtKB-SubCell"/>
</dbReference>
<comment type="subcellular location">
    <subcellularLocation>
        <location evidence="1 4">Bacterial flagellum basal body</location>
    </subcellularLocation>
</comment>
<dbReference type="Proteomes" id="UP000182649">
    <property type="component" value="Unassembled WGS sequence"/>
</dbReference>
<keyword evidence="3 4" id="KW-0975">Bacterial flagellum</keyword>
<dbReference type="Pfam" id="PF02049">
    <property type="entry name" value="FliE"/>
    <property type="match status" value="1"/>
</dbReference>
<evidence type="ECO:0000313" key="6">
    <source>
        <dbReference type="EMBL" id="SFU72601.1"/>
    </source>
</evidence>
<evidence type="ECO:0000256" key="1">
    <source>
        <dbReference type="ARBA" id="ARBA00004117"/>
    </source>
</evidence>
<dbReference type="GO" id="GO:0071973">
    <property type="term" value="P:bacterial-type flagellum-dependent cell motility"/>
    <property type="evidence" value="ECO:0007669"/>
    <property type="project" value="InterPro"/>
</dbReference>
<protein>
    <recommendedName>
        <fullName evidence="4 5">Flagellar hook-basal body complex protein FliE</fullName>
    </recommendedName>
</protein>